<proteinExistence type="inferred from homology"/>
<feature type="active site" evidence="4">
    <location>
        <position position="332"/>
    </location>
</feature>
<comment type="caution">
    <text evidence="9">The sequence shown here is derived from an EMBL/GenBank/DDBJ whole genome shotgun (WGS) entry which is preliminary data.</text>
</comment>
<feature type="binding site" evidence="5">
    <location>
        <position position="331"/>
    </location>
    <ligand>
        <name>substrate</name>
    </ligand>
</feature>
<gene>
    <name evidence="9" type="ORF">FWK35_00013153</name>
</gene>
<dbReference type="GO" id="GO:0005975">
    <property type="term" value="P:carbohydrate metabolic process"/>
    <property type="evidence" value="ECO:0007669"/>
    <property type="project" value="InterPro"/>
</dbReference>
<feature type="region of interest" description="Disordered" evidence="6">
    <location>
        <begin position="1"/>
        <end position="20"/>
    </location>
</feature>
<dbReference type="PANTHER" id="PTHR12837:SF15">
    <property type="entry name" value="POLY(ADP-RIBOSE) GLYCOHYDROLASE"/>
    <property type="match status" value="1"/>
</dbReference>
<feature type="domain" description="PARG catalytic Macro" evidence="7">
    <location>
        <begin position="283"/>
        <end position="484"/>
    </location>
</feature>
<organism evidence="9 10">
    <name type="scientific">Aphis craccivora</name>
    <name type="common">Cowpea aphid</name>
    <dbReference type="NCBI Taxonomy" id="307492"/>
    <lineage>
        <taxon>Eukaryota</taxon>
        <taxon>Metazoa</taxon>
        <taxon>Ecdysozoa</taxon>
        <taxon>Arthropoda</taxon>
        <taxon>Hexapoda</taxon>
        <taxon>Insecta</taxon>
        <taxon>Pterygota</taxon>
        <taxon>Neoptera</taxon>
        <taxon>Paraneoptera</taxon>
        <taxon>Hemiptera</taxon>
        <taxon>Sternorrhyncha</taxon>
        <taxon>Aphidomorpha</taxon>
        <taxon>Aphidoidea</taxon>
        <taxon>Aphididae</taxon>
        <taxon>Aphidini</taxon>
        <taxon>Aphis</taxon>
        <taxon>Aphis</taxon>
    </lineage>
</organism>
<keyword evidence="10" id="KW-1185">Reference proteome</keyword>
<accession>A0A6G0YNV9</accession>
<dbReference type="OrthoDB" id="1937899at2759"/>
<evidence type="ECO:0000259" key="8">
    <source>
        <dbReference type="Pfam" id="PF20811"/>
    </source>
</evidence>
<feature type="region of interest" description="Disordered" evidence="6">
    <location>
        <begin position="570"/>
        <end position="622"/>
    </location>
</feature>
<feature type="binding site" evidence="5">
    <location>
        <position position="372"/>
    </location>
    <ligand>
        <name>substrate</name>
    </ligand>
</feature>
<feature type="active site" evidence="4">
    <location>
        <position position="314"/>
    </location>
</feature>
<name>A0A6G0YNV9_APHCR</name>
<dbReference type="Pfam" id="PF20811">
    <property type="entry name" value="PARG_cat_N"/>
    <property type="match status" value="1"/>
</dbReference>
<dbReference type="EC" id="3.2.1.143" evidence="2"/>
<keyword evidence="3 9" id="KW-0378">Hydrolase</keyword>
<dbReference type="GO" id="GO:0005634">
    <property type="term" value="C:nucleus"/>
    <property type="evidence" value="ECO:0007669"/>
    <property type="project" value="TreeGrafter"/>
</dbReference>
<evidence type="ECO:0000256" key="1">
    <source>
        <dbReference type="ARBA" id="ARBA00009545"/>
    </source>
</evidence>
<feature type="binding site" evidence="5">
    <location>
        <position position="317"/>
    </location>
    <ligand>
        <name>substrate</name>
    </ligand>
</feature>
<comment type="similarity">
    <text evidence="1">Belongs to the poly(ADP-ribose) glycohydrolase family.</text>
</comment>
<evidence type="ECO:0000256" key="5">
    <source>
        <dbReference type="PIRSR" id="PIRSR607724-2"/>
    </source>
</evidence>
<evidence type="ECO:0000256" key="6">
    <source>
        <dbReference type="SAM" id="MobiDB-lite"/>
    </source>
</evidence>
<dbReference type="InterPro" id="IPR048362">
    <property type="entry name" value="PARG_helical"/>
</dbReference>
<reference evidence="9 10" key="1">
    <citation type="submission" date="2019-08" db="EMBL/GenBank/DDBJ databases">
        <title>Whole genome of Aphis craccivora.</title>
        <authorList>
            <person name="Voronova N.V."/>
            <person name="Shulinski R.S."/>
            <person name="Bandarenka Y.V."/>
            <person name="Zhorov D.G."/>
            <person name="Warner D."/>
        </authorList>
    </citation>
    <scope>NUCLEOTIDE SEQUENCE [LARGE SCALE GENOMIC DNA]</scope>
    <source>
        <strain evidence="9">180601</strain>
        <tissue evidence="9">Whole Body</tissue>
    </source>
</reference>
<evidence type="ECO:0000256" key="3">
    <source>
        <dbReference type="ARBA" id="ARBA00022801"/>
    </source>
</evidence>
<feature type="domain" description="PARG helical" evidence="8">
    <location>
        <begin position="139"/>
        <end position="273"/>
    </location>
</feature>
<evidence type="ECO:0000313" key="9">
    <source>
        <dbReference type="EMBL" id="KAF0759159.1"/>
    </source>
</evidence>
<feature type="compositionally biased region" description="Low complexity" evidence="6">
    <location>
        <begin position="588"/>
        <end position="622"/>
    </location>
</feature>
<dbReference type="EMBL" id="VUJU01003087">
    <property type="protein sequence ID" value="KAF0759159.1"/>
    <property type="molecule type" value="Genomic_DNA"/>
</dbReference>
<dbReference type="InterPro" id="IPR046372">
    <property type="entry name" value="PARG_cat_C"/>
</dbReference>
<sequence>MESDNISNNETKNWKGTNKSLLPRSFGKRLFPSLKPSSEHTLLFKIPIGINKIPEPYPKEYCDSWDDNHVKMPCSKHNLFLVHENDKSSKKNRWDIITNSLLKPISSSEELEKAIISYNSKYKNQWRFYLLHSFFDECLNEEETEEFFNNLLPKIIKLALKLPTLVTKPIPLLKQTHNHSISLSQMQIACLLANAFLCTFPHRNVSSSKSEYSEYPHINFNGLFQLMVTSSADHYLYEKLKCIICYFKKVTSANSGEQINNNSYILNGIVTYSRRRLPSGDLPYWLQSTKKLTNLYITSDGTIEDNGDGMLQVDFANKFIGGGVLGHGSVQEEIRFLICPELLLSQLFSEKMLHTEAIIITGVERFSDYSGYADSFVWKGVHLDVTPVDENNRRYTTVVAIDALYYSDPNTQFKIKNLRRELHKSFAGFSWGQESECFNVAIATGNWGCGAFRGDSHLKSLLQLMSAAQANRDVAYFTFGDTKLLDSIYSMHTFLKSQNITVGEVCSILIKYYACLETMPCVSVHDYIYDAFANKARQVLDNNEYKPKIFTQYLQNQLLRNNYKAEESNTEVLQASKNSNTEDDKTSEQLYSLSSSSNVESRSCSSSNPPESTPEVSHSTSSNIIKSISEESQSLLSLSTIKSSSDDSKYCLNTTFIESPSKKLQLSSSLSIIESTPEKVEEEPKLIGVDSIDVTYDIDKQETQDVKFLPVNQFRLKNDEERTMCIKQQKNSWLQLNDSKKDFQSAIEKSSAVTGQLSILKRDREEQDGGKRVVKRKISDYFSPKR</sequence>
<dbReference type="GO" id="GO:1990966">
    <property type="term" value="P:ATP generation from poly-ADP-D-ribose"/>
    <property type="evidence" value="ECO:0007669"/>
    <property type="project" value="TreeGrafter"/>
</dbReference>
<dbReference type="InterPro" id="IPR007724">
    <property type="entry name" value="Poly_GlycHdrlase"/>
</dbReference>
<dbReference type="GO" id="GO:0009225">
    <property type="term" value="P:nucleotide-sugar metabolic process"/>
    <property type="evidence" value="ECO:0007669"/>
    <property type="project" value="TreeGrafter"/>
</dbReference>
<dbReference type="PANTHER" id="PTHR12837">
    <property type="entry name" value="POLY ADP-RIBOSE GLYCOHYDROLASE"/>
    <property type="match status" value="1"/>
</dbReference>
<dbReference type="Proteomes" id="UP000478052">
    <property type="component" value="Unassembled WGS sequence"/>
</dbReference>
<feature type="active site" evidence="4">
    <location>
        <position position="333"/>
    </location>
</feature>
<protein>
    <recommendedName>
        <fullName evidence="2">poly(ADP-ribose) glycohydrolase</fullName>
        <ecNumber evidence="2">3.2.1.143</ecNumber>
    </recommendedName>
</protein>
<dbReference type="GO" id="GO:0004649">
    <property type="term" value="F:poly(ADP-ribose) glycohydrolase activity"/>
    <property type="evidence" value="ECO:0007669"/>
    <property type="project" value="UniProtKB-EC"/>
</dbReference>
<dbReference type="Pfam" id="PF05028">
    <property type="entry name" value="PARG_cat_C"/>
    <property type="match status" value="1"/>
</dbReference>
<feature type="compositionally biased region" description="Polar residues" evidence="6">
    <location>
        <begin position="570"/>
        <end position="579"/>
    </location>
</feature>
<evidence type="ECO:0000256" key="2">
    <source>
        <dbReference type="ARBA" id="ARBA00012255"/>
    </source>
</evidence>
<dbReference type="AlphaFoldDB" id="A0A6G0YNV9"/>
<dbReference type="GO" id="GO:0005737">
    <property type="term" value="C:cytoplasm"/>
    <property type="evidence" value="ECO:0007669"/>
    <property type="project" value="TreeGrafter"/>
</dbReference>
<evidence type="ECO:0000256" key="4">
    <source>
        <dbReference type="PIRSR" id="PIRSR607724-1"/>
    </source>
</evidence>
<dbReference type="GO" id="GO:0006282">
    <property type="term" value="P:regulation of DNA repair"/>
    <property type="evidence" value="ECO:0007669"/>
    <property type="project" value="InterPro"/>
</dbReference>
<evidence type="ECO:0000259" key="7">
    <source>
        <dbReference type="Pfam" id="PF05028"/>
    </source>
</evidence>
<evidence type="ECO:0000313" key="10">
    <source>
        <dbReference type="Proteomes" id="UP000478052"/>
    </source>
</evidence>